<feature type="region of interest" description="Disordered" evidence="1">
    <location>
        <begin position="1"/>
        <end position="45"/>
    </location>
</feature>
<evidence type="ECO:0000313" key="2">
    <source>
        <dbReference type="EMBL" id="RTI54782.1"/>
    </source>
</evidence>
<accession>A0A430VPH4</accession>
<dbReference type="AlphaFoldDB" id="A0A430VPH4"/>
<evidence type="ECO:0000313" key="3">
    <source>
        <dbReference type="Proteomes" id="UP000287467"/>
    </source>
</evidence>
<gene>
    <name evidence="2" type="ORF">CSW14_07030</name>
</gene>
<protein>
    <submittedName>
        <fullName evidence="2">Uncharacterized protein</fullName>
    </submittedName>
</protein>
<proteinExistence type="predicted"/>
<organism evidence="2 3">
    <name type="scientific">Thermus scotoductus</name>
    <dbReference type="NCBI Taxonomy" id="37636"/>
    <lineage>
        <taxon>Bacteria</taxon>
        <taxon>Thermotogati</taxon>
        <taxon>Deinococcota</taxon>
        <taxon>Deinococci</taxon>
        <taxon>Thermales</taxon>
        <taxon>Thermaceae</taxon>
        <taxon>Thermus</taxon>
    </lineage>
</organism>
<dbReference type="Proteomes" id="UP000287467">
    <property type="component" value="Unassembled WGS sequence"/>
</dbReference>
<comment type="caution">
    <text evidence="2">The sequence shown here is derived from an EMBL/GenBank/DDBJ whole genome shotgun (WGS) entry which is preliminary data.</text>
</comment>
<evidence type="ECO:0000256" key="1">
    <source>
        <dbReference type="SAM" id="MobiDB-lite"/>
    </source>
</evidence>
<name>A0A430VPH4_THESC</name>
<dbReference type="EMBL" id="PEMW01000210">
    <property type="protein sequence ID" value="RTI54782.1"/>
    <property type="molecule type" value="Genomic_DNA"/>
</dbReference>
<reference evidence="2 3" key="1">
    <citation type="journal article" date="2019" name="Extremophiles">
        <title>Biogeography of thermophiles and predominance of Thermus scotoductus in domestic water heaters.</title>
        <authorList>
            <person name="Wilpiszeski R.L."/>
            <person name="Zhang Z."/>
            <person name="House C.H."/>
        </authorList>
    </citation>
    <scope>NUCLEOTIDE SEQUENCE [LARGE SCALE GENOMIC DNA]</scope>
    <source>
        <strain evidence="2 3">1_S1</strain>
    </source>
</reference>
<sequence>MERVPEEPPGHLALPGEFHHVHLGSPEAGHLGKAGSEEPPGEDEGLLRGVQEVHAGHFPAPGA</sequence>